<keyword evidence="3" id="KW-0732">Signal</keyword>
<feature type="compositionally biased region" description="Low complexity" evidence="1">
    <location>
        <begin position="222"/>
        <end position="237"/>
    </location>
</feature>
<feature type="chain" id="PRO_5013361382" description="Gram-positive cocci surface proteins LPxTG domain-containing protein" evidence="3">
    <location>
        <begin position="25"/>
        <end position="297"/>
    </location>
</feature>
<evidence type="ECO:0000256" key="3">
    <source>
        <dbReference type="SAM" id="SignalP"/>
    </source>
</evidence>
<name>A0A1Q4V0S9_9ACTN</name>
<organism evidence="4 5">
    <name type="scientific">Streptomyces uncialis</name>
    <dbReference type="NCBI Taxonomy" id="1048205"/>
    <lineage>
        <taxon>Bacteria</taxon>
        <taxon>Bacillati</taxon>
        <taxon>Actinomycetota</taxon>
        <taxon>Actinomycetes</taxon>
        <taxon>Kitasatosporales</taxon>
        <taxon>Streptomycetaceae</taxon>
        <taxon>Streptomyces</taxon>
    </lineage>
</organism>
<feature type="region of interest" description="Disordered" evidence="1">
    <location>
        <begin position="207"/>
        <end position="255"/>
    </location>
</feature>
<gene>
    <name evidence="4" type="ORF">AB852_32690</name>
</gene>
<dbReference type="STRING" id="1048205.AB852_32690"/>
<dbReference type="Proteomes" id="UP000186455">
    <property type="component" value="Unassembled WGS sequence"/>
</dbReference>
<protein>
    <recommendedName>
        <fullName evidence="6">Gram-positive cocci surface proteins LPxTG domain-containing protein</fullName>
    </recommendedName>
</protein>
<evidence type="ECO:0000256" key="1">
    <source>
        <dbReference type="SAM" id="MobiDB-lite"/>
    </source>
</evidence>
<keyword evidence="2" id="KW-0472">Membrane</keyword>
<dbReference type="EMBL" id="LFBV01000010">
    <property type="protein sequence ID" value="OKH91406.1"/>
    <property type="molecule type" value="Genomic_DNA"/>
</dbReference>
<keyword evidence="5" id="KW-1185">Reference proteome</keyword>
<proteinExistence type="predicted"/>
<sequence>MALAPAPASALASELALAPGAAPAASAGPAVSVPHAAPARPGGPAHPPAPPYSAADSPYSAAVPVPPYPPAPVPGTPRAGTFPLTTRIEGAPDVYRPGAPPESWTLGLVNTTGTGYRGVHPVVVLVDEDRTLRPEQVRLEFHDGSGWRAARTTRTGRDETVGVFDGDGFTVPAHRTVPVRVRLAVTRDAAPGEVTATAALVQRRGDDGEWVGESDPYTFDVRTGPAAPATTTTGPPRASDPGTVRSGAPVTPGPLPRELAVTGAQATALVAAALTLVLGGIALYLAVRRFTPPRDHR</sequence>
<evidence type="ECO:0008006" key="6">
    <source>
        <dbReference type="Google" id="ProtNLM"/>
    </source>
</evidence>
<feature type="region of interest" description="Disordered" evidence="1">
    <location>
        <begin position="24"/>
        <end position="59"/>
    </location>
</feature>
<dbReference type="AlphaFoldDB" id="A0A1Q4V0S9"/>
<feature type="transmembrane region" description="Helical" evidence="2">
    <location>
        <begin position="266"/>
        <end position="287"/>
    </location>
</feature>
<evidence type="ECO:0000313" key="4">
    <source>
        <dbReference type="EMBL" id="OKH91406.1"/>
    </source>
</evidence>
<accession>A0A1Q4V0S9</accession>
<reference evidence="4 5" key="1">
    <citation type="submission" date="2015-06" db="EMBL/GenBank/DDBJ databases">
        <title>Cloning and characterization of the uncialamcin biosynthetic gene cluster.</title>
        <authorList>
            <person name="Yan X."/>
            <person name="Huang T."/>
            <person name="Ge H."/>
            <person name="Shen B."/>
        </authorList>
    </citation>
    <scope>NUCLEOTIDE SEQUENCE [LARGE SCALE GENOMIC DNA]</scope>
    <source>
        <strain evidence="4 5">DCA2648</strain>
    </source>
</reference>
<keyword evidence="2" id="KW-1133">Transmembrane helix</keyword>
<evidence type="ECO:0000256" key="2">
    <source>
        <dbReference type="SAM" id="Phobius"/>
    </source>
</evidence>
<feature type="compositionally biased region" description="Low complexity" evidence="1">
    <location>
        <begin position="24"/>
        <end position="43"/>
    </location>
</feature>
<keyword evidence="2" id="KW-0812">Transmembrane</keyword>
<feature type="signal peptide" evidence="3">
    <location>
        <begin position="1"/>
        <end position="24"/>
    </location>
</feature>
<evidence type="ECO:0000313" key="5">
    <source>
        <dbReference type="Proteomes" id="UP000186455"/>
    </source>
</evidence>
<comment type="caution">
    <text evidence="4">The sequence shown here is derived from an EMBL/GenBank/DDBJ whole genome shotgun (WGS) entry which is preliminary data.</text>
</comment>